<dbReference type="InterPro" id="IPR034737">
    <property type="entry name" value="TCTP"/>
</dbReference>
<organism evidence="3 4">
    <name type="scientific">Leishmania martiniquensis</name>
    <dbReference type="NCBI Taxonomy" id="1580590"/>
    <lineage>
        <taxon>Eukaryota</taxon>
        <taxon>Discoba</taxon>
        <taxon>Euglenozoa</taxon>
        <taxon>Kinetoplastea</taxon>
        <taxon>Metakinetoplastina</taxon>
        <taxon>Trypanosomatida</taxon>
        <taxon>Trypanosomatidae</taxon>
        <taxon>Leishmaniinae</taxon>
        <taxon>Leishmania</taxon>
    </lineage>
</organism>
<dbReference type="PROSITE" id="PS51797">
    <property type="entry name" value="TCTP_3"/>
    <property type="match status" value="1"/>
</dbReference>
<feature type="domain" description="TCTP" evidence="2">
    <location>
        <begin position="101"/>
        <end position="270"/>
    </location>
</feature>
<accession>A0A836G9F0</accession>
<dbReference type="FunFam" id="2.170.150.10:FF:000007">
    <property type="entry name" value="Putative IgE-dependent histamine-releasing factor"/>
    <property type="match status" value="1"/>
</dbReference>
<dbReference type="EMBL" id="JAFEUZ010000024">
    <property type="protein sequence ID" value="KAG5477807.1"/>
    <property type="molecule type" value="Genomic_DNA"/>
</dbReference>
<evidence type="ECO:0000313" key="3">
    <source>
        <dbReference type="EMBL" id="KAG5477807.1"/>
    </source>
</evidence>
<name>A0A836G9F0_9TRYP</name>
<dbReference type="GO" id="GO:0005509">
    <property type="term" value="F:calcium ion binding"/>
    <property type="evidence" value="ECO:0007669"/>
    <property type="project" value="TreeGrafter"/>
</dbReference>
<reference evidence="4" key="1">
    <citation type="journal article" date="2021" name="Microbiol. Resour. Announc.">
        <title>LGAAP: Leishmaniinae Genome Assembly and Annotation Pipeline.</title>
        <authorList>
            <person name="Almutairi H."/>
            <person name="Urbaniak M.D."/>
            <person name="Bates M.D."/>
            <person name="Jariyapan N."/>
            <person name="Kwakye-Nuako G."/>
            <person name="Thomaz-Soccol V."/>
            <person name="Al-Salem W.S."/>
            <person name="Dillon R.J."/>
            <person name="Bates P.A."/>
            <person name="Gatherer D."/>
        </authorList>
    </citation>
    <scope>NUCLEOTIDE SEQUENCE [LARGE SCALE GENOMIC DNA]</scope>
</reference>
<gene>
    <name evidence="3" type="ORF">LSCM1_05108</name>
</gene>
<dbReference type="Pfam" id="PF00838">
    <property type="entry name" value="TCTP"/>
    <property type="match status" value="1"/>
</dbReference>
<dbReference type="OrthoDB" id="10248936at2759"/>
<protein>
    <recommendedName>
        <fullName evidence="2">TCTP domain-containing protein</fullName>
    </recommendedName>
</protein>
<dbReference type="AlphaFoldDB" id="A0A836G9F0"/>
<reference evidence="4" key="2">
    <citation type="journal article" date="2021" name="Sci. Data">
        <title>Chromosome-scale genome sequencing, assembly and annotation of six genomes from subfamily Leishmaniinae.</title>
        <authorList>
            <person name="Almutairi H."/>
            <person name="Urbaniak M.D."/>
            <person name="Bates M.D."/>
            <person name="Jariyapan N."/>
            <person name="Kwakye-Nuako G."/>
            <person name="Thomaz Soccol V."/>
            <person name="Al-Salem W.S."/>
            <person name="Dillon R.J."/>
            <person name="Bates P.A."/>
            <person name="Gatherer D."/>
        </authorList>
    </citation>
    <scope>NUCLEOTIDE SEQUENCE [LARGE SCALE GENOMIC DNA]</scope>
</reference>
<dbReference type="GO" id="GO:0005737">
    <property type="term" value="C:cytoplasm"/>
    <property type="evidence" value="ECO:0007669"/>
    <property type="project" value="TreeGrafter"/>
</dbReference>
<dbReference type="InterPro" id="IPR018105">
    <property type="entry name" value="Translational_control_tumour_p"/>
</dbReference>
<dbReference type="RefSeq" id="XP_067178445.1">
    <property type="nucleotide sequence ID" value="XM_067322582.1"/>
</dbReference>
<sequence>MLLNAQRPRPSARLSFDSLPSPLYFPLPHLPTVALRLRRCPDTRAHTHTYTHTHARPPSVSRVISVPAGSAFPRLRSSALLLVRLYSLFLPPPLSLPPIAMKIFKDVLTGAEVVCDNDRPFDIEGDIVYVVGGRYIDVGGEDYGISANVDEDAAEGATGDVAEGKERVVDVVYNNRYTETSYDKASYMAHIRGYMKQLLDKIEDEDSKKAFQTNASAFVKKVLKEIDEYQFFIPEGNDEDPDNGMIVLCRWEGETPKFYFWKDGLKGERV</sequence>
<dbReference type="Proteomes" id="UP000673552">
    <property type="component" value="Unassembled WGS sequence"/>
</dbReference>
<dbReference type="SUPFAM" id="SSF51316">
    <property type="entry name" value="Mss4-like"/>
    <property type="match status" value="1"/>
</dbReference>
<keyword evidence="4" id="KW-1185">Reference proteome</keyword>
<dbReference type="InterPro" id="IPR011057">
    <property type="entry name" value="Mss4-like_sf"/>
</dbReference>
<evidence type="ECO:0000256" key="1">
    <source>
        <dbReference type="PROSITE-ProRule" id="PRU01133"/>
    </source>
</evidence>
<comment type="similarity">
    <text evidence="1">Belongs to the TCTP family.</text>
</comment>
<dbReference type="GeneID" id="92515094"/>
<dbReference type="InterPro" id="IPR011323">
    <property type="entry name" value="Mss4/transl-control_tumour"/>
</dbReference>
<evidence type="ECO:0000313" key="4">
    <source>
        <dbReference type="Proteomes" id="UP000673552"/>
    </source>
</evidence>
<dbReference type="PANTHER" id="PTHR11991:SF0">
    <property type="entry name" value="TRANSLATIONALLY-CONTROLLED TUMOR PROTEIN"/>
    <property type="match status" value="1"/>
</dbReference>
<dbReference type="PANTHER" id="PTHR11991">
    <property type="entry name" value="TRANSLATIONALLY CONTROLLED TUMOR PROTEIN-RELATED"/>
    <property type="match status" value="1"/>
</dbReference>
<evidence type="ECO:0000259" key="2">
    <source>
        <dbReference type="PROSITE" id="PS51797"/>
    </source>
</evidence>
<dbReference type="Gene3D" id="2.170.150.10">
    <property type="entry name" value="Metal Binding Protein, Guanine Nucleotide Exchange Factor, Chain A"/>
    <property type="match status" value="1"/>
</dbReference>
<proteinExistence type="inferred from homology"/>
<comment type="caution">
    <text evidence="3">The sequence shown here is derived from an EMBL/GenBank/DDBJ whole genome shotgun (WGS) entry which is preliminary data.</text>
</comment>
<dbReference type="KEGG" id="lmat:92515094"/>